<dbReference type="EMBL" id="CAJNAP010000025">
    <property type="protein sequence ID" value="CAE6511153.1"/>
    <property type="molecule type" value="Genomic_DNA"/>
</dbReference>
<sequence length="21" mass="2412">MIKQVILGSKFSNYFEAPLII</sequence>
<organism evidence="1 2">
    <name type="scientific">Nitrosomonas nitrosa</name>
    <dbReference type="NCBI Taxonomy" id="52442"/>
    <lineage>
        <taxon>Bacteria</taxon>
        <taxon>Pseudomonadati</taxon>
        <taxon>Pseudomonadota</taxon>
        <taxon>Betaproteobacteria</taxon>
        <taxon>Nitrosomonadales</taxon>
        <taxon>Nitrosomonadaceae</taxon>
        <taxon>Nitrosomonas</taxon>
    </lineage>
</organism>
<name>A0A8H8Z2K0_9PROT</name>
<accession>A0A8H8Z2K0</accession>
<evidence type="ECO:0000313" key="1">
    <source>
        <dbReference type="EMBL" id="CAE6511153.1"/>
    </source>
</evidence>
<gene>
    <name evidence="1" type="ORF">NMYAN_310013</name>
</gene>
<proteinExistence type="predicted"/>
<comment type="caution">
    <text evidence="1">The sequence shown here is derived from an EMBL/GenBank/DDBJ whole genome shotgun (WGS) entry which is preliminary data.</text>
</comment>
<protein>
    <submittedName>
        <fullName evidence="1">Uncharacterized protein</fullName>
    </submittedName>
</protein>
<dbReference type="AlphaFoldDB" id="A0A8H8Z2K0"/>
<dbReference type="Proteomes" id="UP000601736">
    <property type="component" value="Unassembled WGS sequence"/>
</dbReference>
<evidence type="ECO:0000313" key="2">
    <source>
        <dbReference type="Proteomes" id="UP000601736"/>
    </source>
</evidence>
<reference evidence="1" key="1">
    <citation type="submission" date="2021-02" db="EMBL/GenBank/DDBJ databases">
        <authorList>
            <person name="Han P."/>
        </authorList>
    </citation>
    <scope>NUCLEOTIDE SEQUENCE</scope>
    <source>
        <strain evidence="1">Nitrosomonas nitrosa 18-3D</strain>
    </source>
</reference>